<dbReference type="PANTHER" id="PTHR37042">
    <property type="entry name" value="OUTER MEMBRANE PROTEIN RV1973"/>
    <property type="match status" value="1"/>
</dbReference>
<keyword evidence="2 4" id="KW-0472">Membrane</keyword>
<evidence type="ECO:0000313" key="6">
    <source>
        <dbReference type="Proteomes" id="UP000317893"/>
    </source>
</evidence>
<dbReference type="AlphaFoldDB" id="A0A542DWF8"/>
<evidence type="ECO:0000256" key="4">
    <source>
        <dbReference type="SAM" id="Phobius"/>
    </source>
</evidence>
<gene>
    <name evidence="5" type="ORF">FB458_0493</name>
</gene>
<sequence>MSRMSTTTRPATTPAPPPTRVTRRGPSRRLRVLARVVAALGVAVLVAGVAWWRVTAGDDSLGYAALRDQATLQGRQDIVVMNSLDAKGFDASYRAWLDATTGVLHDQLAQLTQQQRSMLVDSGASTTARVVDGALTELDERAGTGRLIAAVELTVVAKDGSRTVKRNRFTADLSLDGSRWKLSQLQQVGVAQ</sequence>
<keyword evidence="6" id="KW-1185">Reference proteome</keyword>
<accession>A0A542DWF8</accession>
<feature type="compositionally biased region" description="Low complexity" evidence="3">
    <location>
        <begin position="1"/>
        <end position="12"/>
    </location>
</feature>
<evidence type="ECO:0000256" key="3">
    <source>
        <dbReference type="SAM" id="MobiDB-lite"/>
    </source>
</evidence>
<comment type="caution">
    <text evidence="5">The sequence shown here is derived from an EMBL/GenBank/DDBJ whole genome shotgun (WGS) entry which is preliminary data.</text>
</comment>
<keyword evidence="4" id="KW-0812">Transmembrane</keyword>
<comment type="subcellular location">
    <subcellularLocation>
        <location evidence="1">Membrane</location>
    </subcellularLocation>
</comment>
<feature type="transmembrane region" description="Helical" evidence="4">
    <location>
        <begin position="32"/>
        <end position="52"/>
    </location>
</feature>
<feature type="region of interest" description="Disordered" evidence="3">
    <location>
        <begin position="1"/>
        <end position="26"/>
    </location>
</feature>
<dbReference type="Proteomes" id="UP000317893">
    <property type="component" value="Unassembled WGS sequence"/>
</dbReference>
<reference evidence="5 6" key="1">
    <citation type="submission" date="2019-06" db="EMBL/GenBank/DDBJ databases">
        <title>Sequencing the genomes of 1000 actinobacteria strains.</title>
        <authorList>
            <person name="Klenk H.-P."/>
        </authorList>
    </citation>
    <scope>NUCLEOTIDE SEQUENCE [LARGE SCALE GENOMIC DNA]</scope>
    <source>
        <strain evidence="5 6">DSM 18607</strain>
    </source>
</reference>
<dbReference type="GO" id="GO:0016020">
    <property type="term" value="C:membrane"/>
    <property type="evidence" value="ECO:0007669"/>
    <property type="project" value="UniProtKB-SubCell"/>
</dbReference>
<evidence type="ECO:0000256" key="2">
    <source>
        <dbReference type="ARBA" id="ARBA00023136"/>
    </source>
</evidence>
<organism evidence="5 6">
    <name type="scientific">Lapillicoccus jejuensis</name>
    <dbReference type="NCBI Taxonomy" id="402171"/>
    <lineage>
        <taxon>Bacteria</taxon>
        <taxon>Bacillati</taxon>
        <taxon>Actinomycetota</taxon>
        <taxon>Actinomycetes</taxon>
        <taxon>Micrococcales</taxon>
        <taxon>Intrasporangiaceae</taxon>
        <taxon>Lapillicoccus</taxon>
    </lineage>
</organism>
<protein>
    <submittedName>
        <fullName evidence="5">Mce-associated membrane protein</fullName>
    </submittedName>
</protein>
<evidence type="ECO:0000313" key="5">
    <source>
        <dbReference type="EMBL" id="TQJ07431.1"/>
    </source>
</evidence>
<proteinExistence type="predicted"/>
<keyword evidence="4" id="KW-1133">Transmembrane helix</keyword>
<dbReference type="PANTHER" id="PTHR37042:SF4">
    <property type="entry name" value="OUTER MEMBRANE PROTEIN RV1973"/>
    <property type="match status" value="1"/>
</dbReference>
<dbReference type="EMBL" id="VFMN01000001">
    <property type="protein sequence ID" value="TQJ07431.1"/>
    <property type="molecule type" value="Genomic_DNA"/>
</dbReference>
<name>A0A542DWF8_9MICO</name>
<evidence type="ECO:0000256" key="1">
    <source>
        <dbReference type="ARBA" id="ARBA00004370"/>
    </source>
</evidence>